<organism evidence="3 4">
    <name type="scientific">Coniosporium apollinis</name>
    <dbReference type="NCBI Taxonomy" id="61459"/>
    <lineage>
        <taxon>Eukaryota</taxon>
        <taxon>Fungi</taxon>
        <taxon>Dikarya</taxon>
        <taxon>Ascomycota</taxon>
        <taxon>Pezizomycotina</taxon>
        <taxon>Dothideomycetes</taxon>
        <taxon>Dothideomycetes incertae sedis</taxon>
        <taxon>Coniosporium</taxon>
    </lineage>
</organism>
<feature type="region of interest" description="Disordered" evidence="1">
    <location>
        <begin position="304"/>
        <end position="324"/>
    </location>
</feature>
<dbReference type="Gene3D" id="2.30.110.10">
    <property type="entry name" value="Electron Transport, Fmn-binding Protein, Chain A"/>
    <property type="match status" value="1"/>
</dbReference>
<protein>
    <recommendedName>
        <fullName evidence="2">Flavin reductase like domain-containing protein</fullName>
    </recommendedName>
</protein>
<sequence>MFYEPGKTDHGLPHDPFKACVVPRPIGWISTISPAGKPNLAPYSQFNNLTFDPPYVLFSANQTVSTTRKDTVINAEATGKFCWQLATWDLREAVNVSAEQVPYGVDEFDRAGLEKEYARTKAVLGVPMVKASPVKFECVYHSTLRLPGNPPMGTVDIIIGRVVAVHIANEVLTDGILDVRKTQPIARCGYYQYAVVRETFEMVIPGLDEAVLYGLEGSAKKNREVAETSEMEVLRRPLNKATADQEKNGDMLEDGRAEAAYVQTQLRLTFRITHSGYHNAPHASHTPKHRQHLAFSLSLSPRKPKLTILTTPPPPPGRIPPSSYTLRLHLPLRDISTTAGPPPNQRGTNKERALMFASPPPRPFPLPTSVVATPPDSGSEPGSEPASPSVLSAHSASHTAYSPTALNGSYSPTASGAESSSTAQSAAYSPTARGTGSSSNVADAPTPTSSPPETTHEAFTATPSRAPKRRRPGRAVLRCLRLLREHKEDRHQAADVQAEGWWEERLAPREYRELLRLIEGDEALAGWVGDKIRYDYDSSTGTFVVRMPSVTHEAFCASVVDNITRQLAALSTRFASSRPDFSALITGIKHIGTPHITLEDPPSSDDEHQGAEVEEKGETKCSPDAVFAHSVFRHTAVVEVAYTQKRKDLAKLADTYITGSAGGIRTVIGLDIEHDAKKGKEATVSVWYPAKGVDEDGEVYGFCEQVVTDQQFRSREGEAVAGELNLTVADLIPPAALKGITEDVLKDATITILHADLAAPPPCHPTQSRSSSCSYRRSSGLAFRTPGSTPALRQRTASRARDRALRLECAFACANA</sequence>
<dbReference type="Pfam" id="PF01613">
    <property type="entry name" value="Flavin_Reduct"/>
    <property type="match status" value="1"/>
</dbReference>
<feature type="compositionally biased region" description="Polar residues" evidence="1">
    <location>
        <begin position="411"/>
        <end position="441"/>
    </location>
</feature>
<comment type="caution">
    <text evidence="3">The sequence shown here is derived from an EMBL/GenBank/DDBJ whole genome shotgun (WGS) entry which is preliminary data.</text>
</comment>
<reference evidence="3" key="1">
    <citation type="submission" date="2022-10" db="EMBL/GenBank/DDBJ databases">
        <title>Culturing micro-colonial fungi from biological soil crusts in the Mojave desert and describing Neophaeococcomyces mojavensis, and introducing the new genera and species Taxawa tesnikishii.</title>
        <authorList>
            <person name="Kurbessoian T."/>
            <person name="Stajich J.E."/>
        </authorList>
    </citation>
    <scope>NUCLEOTIDE SEQUENCE</scope>
    <source>
        <strain evidence="3">TK_1</strain>
    </source>
</reference>
<feature type="region of interest" description="Disordered" evidence="1">
    <location>
        <begin position="761"/>
        <end position="797"/>
    </location>
</feature>
<keyword evidence="4" id="KW-1185">Reference proteome</keyword>
<feature type="region of interest" description="Disordered" evidence="1">
    <location>
        <begin position="355"/>
        <end position="398"/>
    </location>
</feature>
<feature type="region of interest" description="Disordered" evidence="1">
    <location>
        <begin position="595"/>
        <end position="620"/>
    </location>
</feature>
<feature type="compositionally biased region" description="Low complexity" evidence="1">
    <location>
        <begin position="768"/>
        <end position="779"/>
    </location>
</feature>
<dbReference type="InterPro" id="IPR002563">
    <property type="entry name" value="Flavin_Rdtase-like_dom"/>
</dbReference>
<name>A0ABQ9NSV2_9PEZI</name>
<evidence type="ECO:0000313" key="3">
    <source>
        <dbReference type="EMBL" id="KAJ9664594.1"/>
    </source>
</evidence>
<feature type="domain" description="Flavin reductase like" evidence="2">
    <location>
        <begin position="19"/>
        <end position="179"/>
    </location>
</feature>
<evidence type="ECO:0000259" key="2">
    <source>
        <dbReference type="SMART" id="SM00903"/>
    </source>
</evidence>
<evidence type="ECO:0000256" key="1">
    <source>
        <dbReference type="SAM" id="MobiDB-lite"/>
    </source>
</evidence>
<feature type="compositionally biased region" description="Low complexity" evidence="1">
    <location>
        <begin position="374"/>
        <end position="389"/>
    </location>
</feature>
<dbReference type="PANTHER" id="PTHR43812:SF2">
    <property type="entry name" value="FLAVIN REDUCTASE LIKE DOMAIN-CONTAINING PROTEIN"/>
    <property type="match status" value="1"/>
</dbReference>
<dbReference type="SUPFAM" id="SSF50475">
    <property type="entry name" value="FMN-binding split barrel"/>
    <property type="match status" value="1"/>
</dbReference>
<accession>A0ABQ9NSV2</accession>
<evidence type="ECO:0000313" key="4">
    <source>
        <dbReference type="Proteomes" id="UP001172684"/>
    </source>
</evidence>
<feature type="compositionally biased region" description="Basic and acidic residues" evidence="1">
    <location>
        <begin position="605"/>
        <end position="620"/>
    </location>
</feature>
<proteinExistence type="predicted"/>
<feature type="region of interest" description="Disordered" evidence="1">
    <location>
        <begin position="411"/>
        <end position="471"/>
    </location>
</feature>
<dbReference type="PANTHER" id="PTHR43812">
    <property type="entry name" value="BLR2425 PROTEIN"/>
    <property type="match status" value="1"/>
</dbReference>
<dbReference type="InterPro" id="IPR012349">
    <property type="entry name" value="Split_barrel_FMN-bd"/>
</dbReference>
<dbReference type="SMART" id="SM00903">
    <property type="entry name" value="Flavin_Reduct"/>
    <property type="match status" value="1"/>
</dbReference>
<gene>
    <name evidence="3" type="ORF">H2201_005106</name>
</gene>
<dbReference type="EMBL" id="JAPDRL010000036">
    <property type="protein sequence ID" value="KAJ9664594.1"/>
    <property type="molecule type" value="Genomic_DNA"/>
</dbReference>
<dbReference type="Proteomes" id="UP001172684">
    <property type="component" value="Unassembled WGS sequence"/>
</dbReference>